<comment type="caution">
    <text evidence="5">The sequence shown here is derived from an EMBL/GenBank/DDBJ whole genome shotgun (WGS) entry which is preliminary data.</text>
</comment>
<dbReference type="GO" id="GO:0016020">
    <property type="term" value="C:membrane"/>
    <property type="evidence" value="ECO:0007669"/>
    <property type="project" value="TreeGrafter"/>
</dbReference>
<dbReference type="PANTHER" id="PTHR10628">
    <property type="entry name" value="SIALIDASE"/>
    <property type="match status" value="1"/>
</dbReference>
<evidence type="ECO:0000256" key="3">
    <source>
        <dbReference type="ARBA" id="ARBA00012733"/>
    </source>
</evidence>
<gene>
    <name evidence="5" type="ORF">BKH32_10475</name>
</gene>
<evidence type="ECO:0000313" key="6">
    <source>
        <dbReference type="Proteomes" id="UP000185736"/>
    </source>
</evidence>
<organism evidence="5 6">
    <name type="scientific">Actinomyces oris</name>
    <dbReference type="NCBI Taxonomy" id="544580"/>
    <lineage>
        <taxon>Bacteria</taxon>
        <taxon>Bacillati</taxon>
        <taxon>Actinomycetota</taxon>
        <taxon>Actinomycetes</taxon>
        <taxon>Actinomycetales</taxon>
        <taxon>Actinomycetaceae</taxon>
        <taxon>Actinomyces</taxon>
    </lineage>
</organism>
<dbReference type="InterPro" id="IPR023364">
    <property type="entry name" value="Trans_sialidase_dom3"/>
</dbReference>
<protein>
    <recommendedName>
        <fullName evidence="3">exo-alpha-sialidase</fullName>
        <ecNumber evidence="3">3.2.1.18</ecNumber>
    </recommendedName>
</protein>
<dbReference type="SUPFAM" id="SSF50939">
    <property type="entry name" value="Sialidases"/>
    <property type="match status" value="1"/>
</dbReference>
<dbReference type="GO" id="GO:0009313">
    <property type="term" value="P:oligosaccharide catabolic process"/>
    <property type="evidence" value="ECO:0007669"/>
    <property type="project" value="TreeGrafter"/>
</dbReference>
<dbReference type="Gene3D" id="2.40.220.10">
    <property type="entry name" value="Intramolecular Trans-sialidase, Domain 3"/>
    <property type="match status" value="1"/>
</dbReference>
<evidence type="ECO:0000256" key="2">
    <source>
        <dbReference type="ARBA" id="ARBA00009348"/>
    </source>
</evidence>
<dbReference type="GO" id="GO:0006689">
    <property type="term" value="P:ganglioside catabolic process"/>
    <property type="evidence" value="ECO:0007669"/>
    <property type="project" value="TreeGrafter"/>
</dbReference>
<dbReference type="Proteomes" id="UP000185736">
    <property type="component" value="Unassembled WGS sequence"/>
</dbReference>
<dbReference type="SUPFAM" id="SSF49899">
    <property type="entry name" value="Concanavalin A-like lectins/glucanases"/>
    <property type="match status" value="1"/>
</dbReference>
<dbReference type="InterPro" id="IPR011040">
    <property type="entry name" value="Sialidase"/>
</dbReference>
<name>A0A1Q8HZ02_9ACTO</name>
<dbReference type="GO" id="GO:0004308">
    <property type="term" value="F:exo-alpha-sialidase activity"/>
    <property type="evidence" value="ECO:0007669"/>
    <property type="project" value="UniProtKB-EC"/>
</dbReference>
<dbReference type="RefSeq" id="WP_075249987.1">
    <property type="nucleotide sequence ID" value="NZ_MSGO01000042.1"/>
</dbReference>
<dbReference type="Gene3D" id="2.60.120.200">
    <property type="match status" value="1"/>
</dbReference>
<dbReference type="AlphaFoldDB" id="A0A1Q8HZ02"/>
<evidence type="ECO:0000256" key="1">
    <source>
        <dbReference type="ARBA" id="ARBA00000427"/>
    </source>
</evidence>
<dbReference type="InterPro" id="IPR013320">
    <property type="entry name" value="ConA-like_dom_sf"/>
</dbReference>
<dbReference type="GO" id="GO:0005737">
    <property type="term" value="C:cytoplasm"/>
    <property type="evidence" value="ECO:0007669"/>
    <property type="project" value="TreeGrafter"/>
</dbReference>
<feature type="domain" description="Sialidase" evidence="4">
    <location>
        <begin position="517"/>
        <end position="786"/>
    </location>
</feature>
<dbReference type="EC" id="3.2.1.18" evidence="3"/>
<dbReference type="EMBL" id="MSGO01000042">
    <property type="protein sequence ID" value="OLL14082.1"/>
    <property type="molecule type" value="Genomic_DNA"/>
</dbReference>
<dbReference type="Gene3D" id="2.120.10.10">
    <property type="match status" value="1"/>
</dbReference>
<evidence type="ECO:0000313" key="5">
    <source>
        <dbReference type="EMBL" id="OLL14082.1"/>
    </source>
</evidence>
<dbReference type="CDD" id="cd15482">
    <property type="entry name" value="Sialidase_non-viral"/>
    <property type="match status" value="1"/>
</dbReference>
<sequence>MLFDLTASETSPLSLSEQDVAALAACGRGTILLDVAARADATLIALTGTNGRITLSLRAGRLDGEQVLGAAGLPEEAPGTGDEGGARRRVLDAEDALGLDDGRPHTIVVTVNETGTHLYADGYECFSTTLPAFLAQIGLTDVRIDPDGIATVTRLTAWDEPLSDRAVMAQSLAATPLVQFAASELSARDARRTGALATGSIRALLRTRGRGQGGTIIAASGQGGTLHLDIDAGGLSYRVLPGEDSPEDEPLIEVRAPGHWDDGNWHDVVVTSGRGAVEIHVDGYQVALAPGGAFLADIAPVTRVVVGADLDGRRLFGEAQTAMIYDAALTDAQVKRLAGAAPLPTRALFDTGYHGARSYRIPSLLTLDSGVILAGADQRVSIPNDAPNDINLVMRRSLDGGTTWEEMRTLISLPGTGALGASLIDSVLVQDRSTGRVICLVDQFPGGIGQPNATVGTGFDAQGRRVLHNRDGELFAVEPDGSVRTAAGEATDYRIVVSDDDATGARAGDVLLAGRAVGSIYLAHEQAPEGCLFQHRGSHLLMITSDDDGATWSEPLDITAQVKADWMCFLGTGPGNAIQLTAPEHAGRILAPVYYSHEAGGTGCLSCAAIYSDDGGATWTLGTSPNDGREVLGAVVSSRDLADERAGLYESVLVEGSDGAVHVWARNQHPSGRVAHAVSHDGGVTWGEVDYDEQLPEIFSQPNAIAITGLERAASAGDGGGDGVTDGAKDTAGRGIVFANASRMLPFRGCGVLRLSQDDGATWPHNRVINPRHYVYQCMAQLPSGDIALLWEREWQGLFLTTVPLAWLTSSRSTIS</sequence>
<dbReference type="InterPro" id="IPR036278">
    <property type="entry name" value="Sialidase_sf"/>
</dbReference>
<proteinExistence type="inferred from homology"/>
<comment type="catalytic activity">
    <reaction evidence="1">
        <text>Hydrolysis of alpha-(2-&gt;3)-, alpha-(2-&gt;6)-, alpha-(2-&gt;8)- glycosidic linkages of terminal sialic acid residues in oligosaccharides, glycoproteins, glycolipids, colominic acid and synthetic substrates.</text>
        <dbReference type="EC" id="3.2.1.18"/>
    </reaction>
</comment>
<dbReference type="Pfam" id="PF13385">
    <property type="entry name" value="Laminin_G_3"/>
    <property type="match status" value="1"/>
</dbReference>
<evidence type="ECO:0000259" key="4">
    <source>
        <dbReference type="Pfam" id="PF13088"/>
    </source>
</evidence>
<accession>A0A1Q8HZ02</accession>
<dbReference type="InterPro" id="IPR026856">
    <property type="entry name" value="Sialidase_fam"/>
</dbReference>
<comment type="similarity">
    <text evidence="2">Belongs to the glycosyl hydrolase 33 family.</text>
</comment>
<dbReference type="Pfam" id="PF13088">
    <property type="entry name" value="BNR_2"/>
    <property type="match status" value="1"/>
</dbReference>
<dbReference type="PANTHER" id="PTHR10628:SF30">
    <property type="entry name" value="EXO-ALPHA-SIALIDASE"/>
    <property type="match status" value="1"/>
</dbReference>
<reference evidence="5 6" key="1">
    <citation type="submission" date="2016-12" db="EMBL/GenBank/DDBJ databases">
        <title>Genomic comparison of strains in the 'Actinomyces naeslundii' group.</title>
        <authorList>
            <person name="Mughal S.R."/>
            <person name="Do T."/>
            <person name="Gilbert S.C."/>
            <person name="Witherden E.A."/>
            <person name="Didelot X."/>
            <person name="Beighton D."/>
        </authorList>
    </citation>
    <scope>NUCLEOTIDE SEQUENCE [LARGE SCALE GENOMIC DNA]</scope>
    <source>
        <strain evidence="5 6">S64C</strain>
    </source>
</reference>